<keyword evidence="2" id="KW-1185">Reference proteome</keyword>
<organism evidence="1">
    <name type="scientific">Salvia splendens</name>
    <name type="common">Scarlet sage</name>
    <dbReference type="NCBI Taxonomy" id="180675"/>
    <lineage>
        <taxon>Eukaryota</taxon>
        <taxon>Viridiplantae</taxon>
        <taxon>Streptophyta</taxon>
        <taxon>Embryophyta</taxon>
        <taxon>Tracheophyta</taxon>
        <taxon>Spermatophyta</taxon>
        <taxon>Magnoliopsida</taxon>
        <taxon>eudicotyledons</taxon>
        <taxon>Gunneridae</taxon>
        <taxon>Pentapetalae</taxon>
        <taxon>asterids</taxon>
        <taxon>lamiids</taxon>
        <taxon>Lamiales</taxon>
        <taxon>Lamiaceae</taxon>
        <taxon>Nepetoideae</taxon>
        <taxon>Mentheae</taxon>
        <taxon>Salviinae</taxon>
        <taxon>Salvia</taxon>
        <taxon>Salvia subgen. Calosphace</taxon>
        <taxon>core Calosphace</taxon>
    </lineage>
</organism>
<dbReference type="InterPro" id="IPR032675">
    <property type="entry name" value="LRR_dom_sf"/>
</dbReference>
<reference evidence="1" key="2">
    <citation type="submission" date="2020-08" db="EMBL/GenBank/DDBJ databases">
        <title>Plant Genome Project.</title>
        <authorList>
            <person name="Zhang R.-G."/>
        </authorList>
    </citation>
    <scope>NUCLEOTIDE SEQUENCE</scope>
    <source>
        <strain evidence="1">Huo1</strain>
        <tissue evidence="1">Leaf</tissue>
    </source>
</reference>
<dbReference type="AlphaFoldDB" id="A0A8X8Y302"/>
<proteinExistence type="predicted"/>
<accession>A0A8X8Y302</accession>
<dbReference type="PANTHER" id="PTHR15140">
    <property type="entry name" value="TUBULIN-SPECIFIC CHAPERONE E"/>
    <property type="match status" value="1"/>
</dbReference>
<dbReference type="SUPFAM" id="SSF52058">
    <property type="entry name" value="L domain-like"/>
    <property type="match status" value="1"/>
</dbReference>
<dbReference type="PANTHER" id="PTHR15140:SF33">
    <property type="entry name" value="LATE BLIGHT RESISTANCE PROTEIN HOMOLOG R1A-3 ISOFORM X1"/>
    <property type="match status" value="1"/>
</dbReference>
<evidence type="ECO:0008006" key="3">
    <source>
        <dbReference type="Google" id="ProtNLM"/>
    </source>
</evidence>
<reference evidence="1" key="1">
    <citation type="submission" date="2018-01" db="EMBL/GenBank/DDBJ databases">
        <authorList>
            <person name="Mao J.F."/>
        </authorList>
    </citation>
    <scope>NUCLEOTIDE SEQUENCE</scope>
    <source>
        <strain evidence="1">Huo1</strain>
        <tissue evidence="1">Leaf</tissue>
    </source>
</reference>
<evidence type="ECO:0000313" key="2">
    <source>
        <dbReference type="Proteomes" id="UP000298416"/>
    </source>
</evidence>
<evidence type="ECO:0000313" key="1">
    <source>
        <dbReference type="EMBL" id="KAG6425271.1"/>
    </source>
</evidence>
<name>A0A8X8Y302_SALSN</name>
<sequence>MRDIDDNMHCDPLPSLCLGPSVLKLWNLQTLIIKGHLVKIIAPSEIWEMPHIELELVCLPDPPTSEEACKRIPSISKLVISYNGEATSTECFQHNIGCFNKLDSLKCHFNLRQNWRDFALSLGFPSSLRKLCLRNSCLRWGDLTTIGSLPNLEVLKLTDGYGAGEPEWTLEEGMFVRLKYLQIKYCGLVEWNAQSSHFPVLESLVLVGLSKLSEIPSGIGEIPTLRYIYLKHCSLSAAISAVRIVEEQEEYGNEELRVEVDFWEQKESKKFREMMKDEGFTTNNLHLRN</sequence>
<dbReference type="EMBL" id="PNBA02000005">
    <property type="protein sequence ID" value="KAG6425271.1"/>
    <property type="molecule type" value="Genomic_DNA"/>
</dbReference>
<protein>
    <recommendedName>
        <fullName evidence="3">Disease resistance protein RPM1</fullName>
    </recommendedName>
</protein>
<comment type="caution">
    <text evidence="1">The sequence shown here is derived from an EMBL/GenBank/DDBJ whole genome shotgun (WGS) entry which is preliminary data.</text>
</comment>
<dbReference type="Gene3D" id="3.80.10.10">
    <property type="entry name" value="Ribonuclease Inhibitor"/>
    <property type="match status" value="1"/>
</dbReference>
<gene>
    <name evidence="1" type="ORF">SASPL_115699</name>
</gene>
<dbReference type="Proteomes" id="UP000298416">
    <property type="component" value="Unassembled WGS sequence"/>
</dbReference>